<comment type="caution">
    <text evidence="5">The sequence shown here is derived from an EMBL/GenBank/DDBJ whole genome shotgun (WGS) entry which is preliminary data.</text>
</comment>
<dbReference type="EMBL" id="JAHRWL010000001">
    <property type="protein sequence ID" value="MBV2359488.1"/>
    <property type="molecule type" value="Genomic_DNA"/>
</dbReference>
<keyword evidence="1" id="KW-0805">Transcription regulation</keyword>
<dbReference type="SMART" id="SM00895">
    <property type="entry name" value="FCD"/>
    <property type="match status" value="1"/>
</dbReference>
<dbReference type="PANTHER" id="PTHR43537:SF5">
    <property type="entry name" value="UXU OPERON TRANSCRIPTIONAL REGULATOR"/>
    <property type="match status" value="1"/>
</dbReference>
<evidence type="ECO:0000256" key="2">
    <source>
        <dbReference type="ARBA" id="ARBA00023125"/>
    </source>
</evidence>
<feature type="domain" description="HTH gntR-type" evidence="4">
    <location>
        <begin position="1"/>
        <end position="68"/>
    </location>
</feature>
<accession>A0ABS6N6S6</accession>
<evidence type="ECO:0000256" key="1">
    <source>
        <dbReference type="ARBA" id="ARBA00023015"/>
    </source>
</evidence>
<dbReference type="Pfam" id="PF00392">
    <property type="entry name" value="GntR"/>
    <property type="match status" value="1"/>
</dbReference>
<protein>
    <submittedName>
        <fullName evidence="5">GntR family transcriptional regulator</fullName>
    </submittedName>
</protein>
<sequence>MAGAVDIFETLRHRLMTNVYDHGAKVRAEALKQEFGCSASTVREALFRLSTLGLVTFQEQRGFRVPRRSDALLRELTHLRVLLEAEGAALSIRHGGVAWEAQLSAAHHQLSHLETRMQGADDKSPFVDLWFAAEQHFHQTLIASCGSDVLKETHYRVYCRFRQQLMVEDLGFDFISMNIQHHQEILNAALSGNEALTRQKIHDHLARHLRHDAPEPVAG</sequence>
<evidence type="ECO:0000313" key="6">
    <source>
        <dbReference type="Proteomes" id="UP001166293"/>
    </source>
</evidence>
<dbReference type="Pfam" id="PF07729">
    <property type="entry name" value="FCD"/>
    <property type="match status" value="1"/>
</dbReference>
<dbReference type="InterPro" id="IPR000524">
    <property type="entry name" value="Tscrpt_reg_HTH_GntR"/>
</dbReference>
<dbReference type="InterPro" id="IPR011711">
    <property type="entry name" value="GntR_C"/>
</dbReference>
<evidence type="ECO:0000313" key="5">
    <source>
        <dbReference type="EMBL" id="MBV2359488.1"/>
    </source>
</evidence>
<dbReference type="Proteomes" id="UP001166293">
    <property type="component" value="Unassembled WGS sequence"/>
</dbReference>
<dbReference type="RefSeq" id="WP_217777293.1">
    <property type="nucleotide sequence ID" value="NZ_JAHRWL010000001.1"/>
</dbReference>
<dbReference type="PROSITE" id="PS50949">
    <property type="entry name" value="HTH_GNTR"/>
    <property type="match status" value="1"/>
</dbReference>
<name>A0ABS6N6S6_9RHOB</name>
<reference evidence="5" key="1">
    <citation type="submission" date="2021-06" db="EMBL/GenBank/DDBJ databases">
        <title>Thalassococcus sp. CAU 1522 isolated from sea sand, Republic of Korea.</title>
        <authorList>
            <person name="Kim W."/>
        </authorList>
    </citation>
    <scope>NUCLEOTIDE SEQUENCE</scope>
    <source>
        <strain evidence="5">CAU 1522</strain>
    </source>
</reference>
<keyword evidence="6" id="KW-1185">Reference proteome</keyword>
<dbReference type="PANTHER" id="PTHR43537">
    <property type="entry name" value="TRANSCRIPTIONAL REGULATOR, GNTR FAMILY"/>
    <property type="match status" value="1"/>
</dbReference>
<organism evidence="5 6">
    <name type="scientific">Thalassococcus arenae</name>
    <dbReference type="NCBI Taxonomy" id="2851652"/>
    <lineage>
        <taxon>Bacteria</taxon>
        <taxon>Pseudomonadati</taxon>
        <taxon>Pseudomonadota</taxon>
        <taxon>Alphaproteobacteria</taxon>
        <taxon>Rhodobacterales</taxon>
        <taxon>Roseobacteraceae</taxon>
        <taxon>Thalassococcus</taxon>
    </lineage>
</organism>
<gene>
    <name evidence="5" type="ORF">KUH32_06865</name>
</gene>
<keyword evidence="3" id="KW-0804">Transcription</keyword>
<proteinExistence type="predicted"/>
<dbReference type="SMART" id="SM00345">
    <property type="entry name" value="HTH_GNTR"/>
    <property type="match status" value="1"/>
</dbReference>
<keyword evidence="2" id="KW-0238">DNA-binding</keyword>
<evidence type="ECO:0000256" key="3">
    <source>
        <dbReference type="ARBA" id="ARBA00023163"/>
    </source>
</evidence>
<evidence type="ECO:0000259" key="4">
    <source>
        <dbReference type="PROSITE" id="PS50949"/>
    </source>
</evidence>